<dbReference type="RefSeq" id="WP_277866965.1">
    <property type="nucleotide sequence ID" value="NZ_JAKKUT010000002.1"/>
</dbReference>
<evidence type="ECO:0000256" key="2">
    <source>
        <dbReference type="ARBA" id="ARBA00022679"/>
    </source>
</evidence>
<proteinExistence type="predicted"/>
<evidence type="ECO:0000256" key="1">
    <source>
        <dbReference type="ARBA" id="ARBA00001946"/>
    </source>
</evidence>
<evidence type="ECO:0000256" key="6">
    <source>
        <dbReference type="ARBA" id="ARBA00022840"/>
    </source>
</evidence>
<dbReference type="Pfam" id="PF18765">
    <property type="entry name" value="Polbeta"/>
    <property type="match status" value="1"/>
</dbReference>
<keyword evidence="3" id="KW-0548">Nucleotidyltransferase</keyword>
<evidence type="ECO:0000259" key="8">
    <source>
        <dbReference type="Pfam" id="PF18765"/>
    </source>
</evidence>
<dbReference type="Proteomes" id="UP001154265">
    <property type="component" value="Unassembled WGS sequence"/>
</dbReference>
<dbReference type="InterPro" id="IPR052038">
    <property type="entry name" value="Type-VII_TA_antitoxin"/>
</dbReference>
<dbReference type="EMBL" id="JAKKUT010000002">
    <property type="protein sequence ID" value="MDG2991086.1"/>
    <property type="molecule type" value="Genomic_DNA"/>
</dbReference>
<dbReference type="SUPFAM" id="SSF81301">
    <property type="entry name" value="Nucleotidyltransferase"/>
    <property type="match status" value="1"/>
</dbReference>
<organism evidence="9 10">
    <name type="scientific">Candidatus Synechococcus calcipolaris G9</name>
    <dbReference type="NCBI Taxonomy" id="1497997"/>
    <lineage>
        <taxon>Bacteria</taxon>
        <taxon>Bacillati</taxon>
        <taxon>Cyanobacteriota</taxon>
        <taxon>Cyanophyceae</taxon>
        <taxon>Synechococcales</taxon>
        <taxon>Synechococcaceae</taxon>
        <taxon>Synechococcus</taxon>
    </lineage>
</organism>
<comment type="cofactor">
    <cofactor evidence="1">
        <name>Mg(2+)</name>
        <dbReference type="ChEBI" id="CHEBI:18420"/>
    </cofactor>
</comment>
<keyword evidence="4" id="KW-0479">Metal-binding</keyword>
<evidence type="ECO:0000256" key="3">
    <source>
        <dbReference type="ARBA" id="ARBA00022695"/>
    </source>
</evidence>
<protein>
    <submittedName>
        <fullName evidence="9">Nucleotidyltransferase family protein</fullName>
    </submittedName>
</protein>
<dbReference type="Gene3D" id="3.30.460.10">
    <property type="entry name" value="Beta Polymerase, domain 2"/>
    <property type="match status" value="1"/>
</dbReference>
<keyword evidence="7" id="KW-0460">Magnesium</keyword>
<evidence type="ECO:0000256" key="5">
    <source>
        <dbReference type="ARBA" id="ARBA00022741"/>
    </source>
</evidence>
<dbReference type="CDD" id="cd05403">
    <property type="entry name" value="NT_KNTase_like"/>
    <property type="match status" value="1"/>
</dbReference>
<dbReference type="InterPro" id="IPR041633">
    <property type="entry name" value="Polbeta"/>
</dbReference>
<keyword evidence="6" id="KW-0067">ATP-binding</keyword>
<evidence type="ECO:0000313" key="10">
    <source>
        <dbReference type="Proteomes" id="UP001154265"/>
    </source>
</evidence>
<keyword evidence="5" id="KW-0547">Nucleotide-binding</keyword>
<accession>A0ABT6EZR3</accession>
<dbReference type="InterPro" id="IPR043519">
    <property type="entry name" value="NT_sf"/>
</dbReference>
<evidence type="ECO:0000313" key="9">
    <source>
        <dbReference type="EMBL" id="MDG2991086.1"/>
    </source>
</evidence>
<keyword evidence="2" id="KW-0808">Transferase</keyword>
<evidence type="ECO:0000256" key="4">
    <source>
        <dbReference type="ARBA" id="ARBA00022723"/>
    </source>
</evidence>
<comment type="caution">
    <text evidence="9">The sequence shown here is derived from an EMBL/GenBank/DDBJ whole genome shotgun (WGS) entry which is preliminary data.</text>
</comment>
<keyword evidence="10" id="KW-1185">Reference proteome</keyword>
<reference evidence="9" key="2">
    <citation type="submission" date="2022-01" db="EMBL/GenBank/DDBJ databases">
        <authorList>
            <person name="Zivanovic Y."/>
            <person name="Moreira D."/>
            <person name="Lopez-Garcia P."/>
        </authorList>
    </citation>
    <scope>NUCLEOTIDE SEQUENCE</scope>
    <source>
        <strain evidence="9">G9</strain>
    </source>
</reference>
<reference evidence="9" key="1">
    <citation type="journal article" date="2022" name="Genome Biol. Evol.">
        <title>A New Gene Family Diagnostic for Intracellular Biomineralization of Amorphous Ca Carbonates by Cyanobacteria.</title>
        <authorList>
            <person name="Benzerara K."/>
            <person name="Duprat E."/>
            <person name="Bitard-Feildel T."/>
            <person name="Caumes G."/>
            <person name="Cassier-Chauvat C."/>
            <person name="Chauvat F."/>
            <person name="Dezi M."/>
            <person name="Diop S.I."/>
            <person name="Gaschignard G."/>
            <person name="Gorgen S."/>
            <person name="Gugger M."/>
            <person name="Lopez-Garcia P."/>
            <person name="Millet M."/>
            <person name="Skouri-Panet F."/>
            <person name="Moreira D."/>
            <person name="Callebaut I."/>
        </authorList>
    </citation>
    <scope>NUCLEOTIDE SEQUENCE</scope>
    <source>
        <strain evidence="9">G9</strain>
    </source>
</reference>
<dbReference type="PANTHER" id="PTHR33571">
    <property type="entry name" value="SSL8005 PROTEIN"/>
    <property type="match status" value="1"/>
</dbReference>
<dbReference type="PANTHER" id="PTHR33571:SF14">
    <property type="entry name" value="PROTEIN ADENYLYLTRANSFERASE MJ0435-RELATED"/>
    <property type="match status" value="1"/>
</dbReference>
<gene>
    <name evidence="9" type="ORF">L3556_09130</name>
</gene>
<feature type="domain" description="Polymerase beta nucleotidyltransferase" evidence="8">
    <location>
        <begin position="24"/>
        <end position="110"/>
    </location>
</feature>
<evidence type="ECO:0000256" key="7">
    <source>
        <dbReference type="ARBA" id="ARBA00022842"/>
    </source>
</evidence>
<name>A0ABT6EZR3_9SYNE</name>
<sequence>MNPPISSNAQRASPIAIPRRGRLEQLCIQYKIAKLSLFGSILRDDFTDESDIDFLVEFQKDYTPTFLVMAQIEEELSDLLQGRIVDLRTLAELSPYFRDRVMAETRVQYECNYNG</sequence>